<feature type="signal peptide" evidence="1">
    <location>
        <begin position="1"/>
        <end position="17"/>
    </location>
</feature>
<evidence type="ECO:0000313" key="3">
    <source>
        <dbReference type="Proteomes" id="UP001595962"/>
    </source>
</evidence>
<proteinExistence type="predicted"/>
<dbReference type="EMBL" id="JBHSGB010000001">
    <property type="protein sequence ID" value="MFC4653653.1"/>
    <property type="molecule type" value="Genomic_DNA"/>
</dbReference>
<accession>A0ABV9JG17</accession>
<sequence length="168" mass="18106">MKAVAVILGLIVVSAQATTVNDELSKCRQITQDLPRLVCYDQIGSPAPAAQPVIVTADAVSDTEQLTTVTAAAPQATATAEQKFGIEHRAAPPTDLPEAVSVVLAKVTKAPRGELVFSFDNGQVWRQVNKESFVAKAGETYQLTRGVLNSFFLGQQDSPRKTRVRRDK</sequence>
<keyword evidence="1" id="KW-0732">Signal</keyword>
<dbReference type="RefSeq" id="WP_377331098.1">
    <property type="nucleotide sequence ID" value="NZ_JBHSGB010000001.1"/>
</dbReference>
<name>A0ABV9JG17_9GAMM</name>
<keyword evidence="3" id="KW-1185">Reference proteome</keyword>
<evidence type="ECO:0000313" key="2">
    <source>
        <dbReference type="EMBL" id="MFC4653653.1"/>
    </source>
</evidence>
<organism evidence="2 3">
    <name type="scientific">Rheinheimera marina</name>
    <dbReference type="NCBI Taxonomy" id="1774958"/>
    <lineage>
        <taxon>Bacteria</taxon>
        <taxon>Pseudomonadati</taxon>
        <taxon>Pseudomonadota</taxon>
        <taxon>Gammaproteobacteria</taxon>
        <taxon>Chromatiales</taxon>
        <taxon>Chromatiaceae</taxon>
        <taxon>Rheinheimera</taxon>
    </lineage>
</organism>
<gene>
    <name evidence="2" type="ORF">ACFO3I_01310</name>
</gene>
<evidence type="ECO:0000256" key="1">
    <source>
        <dbReference type="SAM" id="SignalP"/>
    </source>
</evidence>
<evidence type="ECO:0008006" key="4">
    <source>
        <dbReference type="Google" id="ProtNLM"/>
    </source>
</evidence>
<protein>
    <recommendedName>
        <fullName evidence="4">DUF4124 domain-containing protein</fullName>
    </recommendedName>
</protein>
<comment type="caution">
    <text evidence="2">The sequence shown here is derived from an EMBL/GenBank/DDBJ whole genome shotgun (WGS) entry which is preliminary data.</text>
</comment>
<feature type="chain" id="PRO_5046163597" description="DUF4124 domain-containing protein" evidence="1">
    <location>
        <begin position="18"/>
        <end position="168"/>
    </location>
</feature>
<reference evidence="3" key="1">
    <citation type="journal article" date="2019" name="Int. J. Syst. Evol. Microbiol.">
        <title>The Global Catalogue of Microorganisms (GCM) 10K type strain sequencing project: providing services to taxonomists for standard genome sequencing and annotation.</title>
        <authorList>
            <consortium name="The Broad Institute Genomics Platform"/>
            <consortium name="The Broad Institute Genome Sequencing Center for Infectious Disease"/>
            <person name="Wu L."/>
            <person name="Ma J."/>
        </authorList>
    </citation>
    <scope>NUCLEOTIDE SEQUENCE [LARGE SCALE GENOMIC DNA]</scope>
    <source>
        <strain evidence="3">DT28</strain>
    </source>
</reference>
<dbReference type="Proteomes" id="UP001595962">
    <property type="component" value="Unassembled WGS sequence"/>
</dbReference>